<evidence type="ECO:0000313" key="7">
    <source>
        <dbReference type="Proteomes" id="UP000275846"/>
    </source>
</evidence>
<dbReference type="GO" id="GO:0005829">
    <property type="term" value="C:cytosol"/>
    <property type="evidence" value="ECO:0007669"/>
    <property type="project" value="TreeGrafter"/>
</dbReference>
<feature type="compositionally biased region" description="Low complexity" evidence="3">
    <location>
        <begin position="1215"/>
        <end position="1226"/>
    </location>
</feature>
<dbReference type="GO" id="GO:0008104">
    <property type="term" value="P:intracellular protein localization"/>
    <property type="evidence" value="ECO:0007669"/>
    <property type="project" value="TreeGrafter"/>
</dbReference>
<evidence type="ECO:0000256" key="1">
    <source>
        <dbReference type="ARBA" id="ARBA00022574"/>
    </source>
</evidence>
<sequence length="3481" mass="385141">MKLIDHLLTLVARLGYHSMEASDVTAILSLLRHDCVASKARLILETLKDIVRPNLSPLVGQPNGQFSWIEFGAATDSLLILPTCKSKALECIRTAVNGGSAPNPSEMRPSALGLSFFMWLFLDAHAYSRTAVRGSTSIQRRCLFRLITVAGNGVEAFISSTGTLRVASIQTGDLTFETVSPTSLCPYNLLRGPQKGGLQKAVAKGQTRTLDASNSLRPLNQTTVRAGQLSDAEVGEAPGDLLYVYYVHDLAPKHKHLDFTQKGVEWLTSCMCEIARGHVKKKPSQPDSQSTSQTLYTTHIGLTASLNQILSTLQICPSSRLPVGKWVALSVVFSNNKGLFSKPSLSVYINSERVFEKEFQYPLLKEVSLLDILIFHFGGCPNWVEEIVHQCLVRKQPTQPLKPKSNIWTTLGFTSSTATQNVQRRLTFEEEALHMGPLVSVQGRVTCAAVFNEVISEEFVKWIVQGASVFFSLQGVNNCTLITDLYLHSNSLSLLFFYHAKAVDSTGQICLDLVKSGLGRAANPPHALPPTFSSGDSALDLSPHASTVAKSCLTSLDEVMFSDFPRQEFQGSPRGAGDALYQLGGVSFLLPIFNVVGGYPPSNSEKGGYLSELTSRLIDQLDQAKARFAKPSPKPVVADASVAGDVAPSTFSPPKTSFSSSTLDYSTSNSDFNDEALSEVRNMHNLPLDECRTSASLYSTIEMLELAARLINERSSSLSSVFAVPVDIYESSRVSALFALLNHLASADTRARQSLFHPNIVMAIGYLVESVDPLQVGLSAVLNFHRMVDSCASTVLAELESRMECMGEFDSLQTKEHEKTITMEDLRLRWVFFTHQLFTDWDLWSRFPLPVVLLHIRQMVRRVKVNRRFYCLNLPISSLLMAVGFYFCPRKSLPDSAQLAMLKLASVKRIGGTCPDPVDAEATVVEAANISEVIVLLSNIFERAGANDQFTLLTYEQGVADKLYTVILSPSSKIHVKAKLNALKVPLTISTAIFCVTENVAEGKFVGKVTVFLHWVRRRRTRPHPVLPPLQLPSSLFCHQLLYNLIASDRVQEKYKASLLNTQIGGLSAFLAQTDCLKELLATREGFQVLYLFVKRACRKDHSALLRFFTLLRLSEIRNRIKTIGLFHEELDTQKASLVKSVLGEPAFCEPFVDLLVQSPKRPTFRLTDTSTSALYNIAEGDNDNTDSLVAHSYDGADSGAYPHCKTQSSDPNLRSSGVSLSRSQRSFNDSDIRSFVSTPPATASMNRLASHSEGSVHFSNSPIPAPQIVQTTPQSPTTLEDAELEAQELTLGELVVKAAHRILWPGASALMGDNAVKLVNESVSRYHQFLVSLSDSTAFYNFVRPCFWIVQRLFEELLSHLMKALRSQAAGRAYSDRALTIMGPYIFMVVDETCNRAVPMDSVYRSELLEIMSRVFFEVFLLWDTECKREDLIALALHFLLTWTSHGRFDNNGAGAQACARLHHAICAFSPEANYERIAFLTFRLDTMIRDSCKSAFDFDPQKPAVIGSAVGESTKNQDLDTEDKELLPRDFGPHLGSLSPSRWHPESYFFLAPLLKALLERYKDVLELERLAPHFPRMTENFIVQFREYVSKHSEEWETIFGQRSLFSSALTQLRSAMDSYFGTYIIIPSTEQSLLRAQAHEALVVARRNRLHQTYRDTFLLSEIYAILPSPSRGPRRLRTESEGAGGGGMRPAARRRSSNSLSQPLTDNLDFLAEPRQVNTAEGQMLSEQPKKPSSSWEIDMTQIAKEHRVALHIKRKRWLNLQFATVRSSEFSPWYTPYSQKRSLLAANAPIYQERDSIWDPFSFPSTSLSSPCASSLRFAKEMQWQICPRETGLRMRGKLQPNPWFSTHLNASRERDGFVRRISRVHQQDSALAERLNDDESIQVHLARKSLGDLLKAPAVDCDLDDDIVRKRAFSLSQLEKLAGRIGLPKPSEQASEYKEDAVGDEDWKVEEPVTSNKAEEYVLDAHTCGRTEAGCPFLTEGISIVVVGWSAETFGSGHRAHDSVFGVVEDAAKSDEESISVSIEDLFQEQQLAELPSIDSGRDRQSRPASGRSRGSDTSTGAMSSQTNISITSCAVVSPSVEAGHNGTPVPVAAATPAAQSPIPAPPSALPAISYTIKGELLRVPCQLISIVRTTPGWFVATRTAIHFLQNHSEAVVSELAPESGRIRHFDDSSDFSLVLSLSELREIHLCRYNLRRSAFEIVMVDHSNYLFNFKPRVFNVLSPVYFPSKVRNRVYGNIMSLHLPQLLYRKGRSPAEVFQYSGLKEAIQKLPSPRPGVHPRCLLPRRKVEEGVGQQEAVFRTGSQKKKAVIVTATETMGTQHSLPASVFGPDAARHCVSVGADDGGELNSPKRQAEAHQVIIDTLRQTGQTSNNVVPDGKGNTSVASLCLWPAAPEEGVAGTFLLLPTLFSESGLAESSNRWAKREISNFEYLMRLNTIAGRTYNDLSQYPVFPWILADYTSKRLNLDDERTFRNLSLPIGLANPHNIPIVREKYESFEDPSGMISKFHYGTHYSSGAGVMHYLMRVEPYTSLHIQLQGDRFDVADRQFNSIPNAWNFMLVNHNDNRELTPEFFFFPDFLRNDNGFDLGRLQVTGEVVNDVELPAWASTPEEFIRIHRGVLESDYVSANLHNWIDLIFGYKQRGKAAEEALNVYYYLTYEGAVDLDTISDPNERDSFESMIRNFGQTPCQLLYVRFTPSHEHFLIFTSTPSTSNDSDFFQGESLVSDGDGMQQEPHPTRISYADWVYKVLVQRRLPVLNSAILFMKTNLDKRFAPFISDHHEDPTSKDWSLESRIAIDVFFSYHPPPLTTTTNVCVPVFAALIPTQAMQMANLRVPSSSLPYMSYESTPTDSESGKTRFGGFKSFMNSGSSSSSSSATTSAVAANPADTLTTHFVHSLLTVDACGFVRQHFMCPIVRTDHEVLTETELMHRLRSETSQTPEETNSCLWLFIPLVIYAINPFLLSSVRQRFLGPLLTLSPPTPPQNDCMEAGCPTSCSLPEELLSNQSHMYALSTNGRHLYAVGRWDNRIAVYNTTSKRLESLVTTPHADVITCIAVDPGCYRKSTQTGGAAQYLITGSRDGTASIWNFALFSGSRMRLLRSDKTVIREFKDSCSLELCAADRSTSSKDSHEGQVTDSFASSNKPSGVRFAATREGVRPVTTREDAYYEEIQEELEACISPGMPFEDNLLAVGFASYVSDLGLSSFGRRQSSFQAQFPPPVPTEVARVIRMLPADGSGQPVGRVALYLSLDLAITVSAASNVVRLFAVVQGVWSRNVHVGGTVPRPPSCFSSSTPSFGSGCSLHGQSPSSPAGELCAVNHICFHSPSVSFLLQWTRSSSTATDALLKVSRYNVNGHLLAESNVLPEGYVPDAAATDVHVTNMLTASLSPSAHATLVVHHVLLMSTSAGHLILREAESLVHLRLFSIGAPISYICMTPAYNSGGANLVLALRSGGIVLAFPGVACSESIQSPPSPT</sequence>
<dbReference type="FunFam" id="1.10.1540.10:FF:000001">
    <property type="entry name" value="neurobeachin isoform X1"/>
    <property type="match status" value="1"/>
</dbReference>
<dbReference type="Proteomes" id="UP000275846">
    <property type="component" value="Unassembled WGS sequence"/>
</dbReference>
<dbReference type="PANTHER" id="PTHR13743:SF112">
    <property type="entry name" value="BEACH DOMAIN-CONTAINING PROTEIN"/>
    <property type="match status" value="1"/>
</dbReference>
<dbReference type="Pfam" id="PF14844">
    <property type="entry name" value="PH_BEACH"/>
    <property type="match status" value="1"/>
</dbReference>
<dbReference type="SMART" id="SM01026">
    <property type="entry name" value="Beach"/>
    <property type="match status" value="1"/>
</dbReference>
<dbReference type="SUPFAM" id="SSF50729">
    <property type="entry name" value="PH domain-like"/>
    <property type="match status" value="1"/>
</dbReference>
<dbReference type="PANTHER" id="PTHR13743">
    <property type="entry name" value="BEIGE/BEACH-RELATED"/>
    <property type="match status" value="1"/>
</dbReference>
<dbReference type="OrthoDB" id="26681at2759"/>
<feature type="region of interest" description="Disordered" evidence="3">
    <location>
        <begin position="2039"/>
        <end position="2072"/>
    </location>
</feature>
<dbReference type="PROSITE" id="PS51783">
    <property type="entry name" value="PH_BEACH"/>
    <property type="match status" value="1"/>
</dbReference>
<feature type="region of interest" description="Disordered" evidence="3">
    <location>
        <begin position="1200"/>
        <end position="1226"/>
    </location>
</feature>
<accession>A0A3P7DJW2</accession>
<feature type="region of interest" description="Disordered" evidence="3">
    <location>
        <begin position="1675"/>
        <end position="1710"/>
    </location>
</feature>
<dbReference type="Gene3D" id="1.10.1540.10">
    <property type="entry name" value="BEACH domain"/>
    <property type="match status" value="1"/>
</dbReference>
<dbReference type="SUPFAM" id="SSF101908">
    <property type="entry name" value="Putative isomerase YbhE"/>
    <property type="match status" value="1"/>
</dbReference>
<gene>
    <name evidence="6" type="ORF">SSLN_LOCUS2092</name>
</gene>
<dbReference type="Gene3D" id="2.130.10.10">
    <property type="entry name" value="YVTN repeat-like/Quinoprotein amine dehydrogenase"/>
    <property type="match status" value="1"/>
</dbReference>
<evidence type="ECO:0000259" key="5">
    <source>
        <dbReference type="PROSITE" id="PS51783"/>
    </source>
</evidence>
<keyword evidence="7" id="KW-1185">Reference proteome</keyword>
<dbReference type="InterPro" id="IPR000409">
    <property type="entry name" value="BEACH_dom"/>
</dbReference>
<protein>
    <submittedName>
        <fullName evidence="6">Uncharacterized protein</fullName>
    </submittedName>
</protein>
<organism evidence="6 7">
    <name type="scientific">Schistocephalus solidus</name>
    <name type="common">Tapeworm</name>
    <dbReference type="NCBI Taxonomy" id="70667"/>
    <lineage>
        <taxon>Eukaryota</taxon>
        <taxon>Metazoa</taxon>
        <taxon>Spiralia</taxon>
        <taxon>Lophotrochozoa</taxon>
        <taxon>Platyhelminthes</taxon>
        <taxon>Cestoda</taxon>
        <taxon>Eucestoda</taxon>
        <taxon>Diphyllobothriidea</taxon>
        <taxon>Diphyllobothriidae</taxon>
        <taxon>Schistocephalus</taxon>
    </lineage>
</organism>
<evidence type="ECO:0000256" key="3">
    <source>
        <dbReference type="SAM" id="MobiDB-lite"/>
    </source>
</evidence>
<keyword evidence="1" id="KW-0853">WD repeat</keyword>
<dbReference type="Pfam" id="PF02138">
    <property type="entry name" value="Beach"/>
    <property type="match status" value="1"/>
</dbReference>
<dbReference type="InterPro" id="IPR015943">
    <property type="entry name" value="WD40/YVTN_repeat-like_dom_sf"/>
</dbReference>
<dbReference type="SUPFAM" id="SSF81837">
    <property type="entry name" value="BEACH domain"/>
    <property type="match status" value="1"/>
</dbReference>
<dbReference type="InterPro" id="IPR036372">
    <property type="entry name" value="BEACH_dom_sf"/>
</dbReference>
<dbReference type="InterPro" id="IPR011993">
    <property type="entry name" value="PH-like_dom_sf"/>
</dbReference>
<feature type="domain" description="BEACH" evidence="4">
    <location>
        <begin position="2414"/>
        <end position="2710"/>
    </location>
</feature>
<dbReference type="EMBL" id="UYSU01032168">
    <property type="protein sequence ID" value="VDL88477.1"/>
    <property type="molecule type" value="Genomic_DNA"/>
</dbReference>
<feature type="domain" description="BEACH-type PH" evidence="5">
    <location>
        <begin position="2122"/>
        <end position="2247"/>
    </location>
</feature>
<keyword evidence="2" id="KW-0677">Repeat</keyword>
<evidence type="ECO:0000259" key="4">
    <source>
        <dbReference type="PROSITE" id="PS50197"/>
    </source>
</evidence>
<dbReference type="GO" id="GO:0016020">
    <property type="term" value="C:membrane"/>
    <property type="evidence" value="ECO:0007669"/>
    <property type="project" value="TreeGrafter"/>
</dbReference>
<evidence type="ECO:0000313" key="6">
    <source>
        <dbReference type="EMBL" id="VDL88477.1"/>
    </source>
</evidence>
<dbReference type="Gene3D" id="2.30.29.30">
    <property type="entry name" value="Pleckstrin-homology domain (PH domain)/Phosphotyrosine-binding domain (PTB)"/>
    <property type="match status" value="1"/>
</dbReference>
<dbReference type="CDD" id="cd06071">
    <property type="entry name" value="Beach"/>
    <property type="match status" value="1"/>
</dbReference>
<reference evidence="6 7" key="1">
    <citation type="submission" date="2018-11" db="EMBL/GenBank/DDBJ databases">
        <authorList>
            <consortium name="Pathogen Informatics"/>
        </authorList>
    </citation>
    <scope>NUCLEOTIDE SEQUENCE [LARGE SCALE GENOMIC DNA]</scope>
    <source>
        <strain evidence="6 7">NST_G2</strain>
    </source>
</reference>
<dbReference type="InterPro" id="IPR050865">
    <property type="entry name" value="BEACH_Domain"/>
</dbReference>
<feature type="compositionally biased region" description="Low complexity" evidence="3">
    <location>
        <begin position="2057"/>
        <end position="2068"/>
    </location>
</feature>
<dbReference type="STRING" id="70667.A0A3P7DJW2"/>
<dbReference type="PROSITE" id="PS50197">
    <property type="entry name" value="BEACH"/>
    <property type="match status" value="1"/>
</dbReference>
<proteinExistence type="predicted"/>
<name>A0A3P7DJW2_SCHSO</name>
<dbReference type="InterPro" id="IPR023362">
    <property type="entry name" value="PH-BEACH_dom"/>
</dbReference>
<evidence type="ECO:0000256" key="2">
    <source>
        <dbReference type="ARBA" id="ARBA00022737"/>
    </source>
</evidence>
<dbReference type="CDD" id="cd01201">
    <property type="entry name" value="PH_BEACH"/>
    <property type="match status" value="1"/>
</dbReference>
<dbReference type="GO" id="GO:0019901">
    <property type="term" value="F:protein kinase binding"/>
    <property type="evidence" value="ECO:0007669"/>
    <property type="project" value="TreeGrafter"/>
</dbReference>